<dbReference type="InterPro" id="IPR017972">
    <property type="entry name" value="Cyt_P450_CS"/>
</dbReference>
<gene>
    <name evidence="16" type="ORF">POSPLADRAFT_1057852</name>
</gene>
<evidence type="ECO:0000256" key="5">
    <source>
        <dbReference type="ARBA" id="ARBA00022617"/>
    </source>
</evidence>
<comment type="pathway">
    <text evidence="3">Secondary metabolite biosynthesis.</text>
</comment>
<dbReference type="PRINTS" id="PR00463">
    <property type="entry name" value="EP450I"/>
</dbReference>
<evidence type="ECO:0000256" key="9">
    <source>
        <dbReference type="ARBA" id="ARBA00023002"/>
    </source>
</evidence>
<dbReference type="SUPFAM" id="SSF48264">
    <property type="entry name" value="Cytochrome P450"/>
    <property type="match status" value="1"/>
</dbReference>
<keyword evidence="10 13" id="KW-0408">Iron</keyword>
<dbReference type="STRING" id="670580.A0A1X6MXF2"/>
<dbReference type="PANTHER" id="PTHR46300:SF7">
    <property type="entry name" value="P450, PUTATIVE (EUROFUNG)-RELATED"/>
    <property type="match status" value="1"/>
</dbReference>
<keyword evidence="7 13" id="KW-0479">Metal-binding</keyword>
<dbReference type="GO" id="GO:0020037">
    <property type="term" value="F:heme binding"/>
    <property type="evidence" value="ECO:0007669"/>
    <property type="project" value="InterPro"/>
</dbReference>
<feature type="transmembrane region" description="Helical" evidence="15">
    <location>
        <begin position="21"/>
        <end position="38"/>
    </location>
</feature>
<evidence type="ECO:0000256" key="6">
    <source>
        <dbReference type="ARBA" id="ARBA00022692"/>
    </source>
</evidence>
<evidence type="ECO:0000256" key="12">
    <source>
        <dbReference type="ARBA" id="ARBA00023136"/>
    </source>
</evidence>
<dbReference type="EMBL" id="KZ110599">
    <property type="protein sequence ID" value="OSX60906.1"/>
    <property type="molecule type" value="Genomic_DNA"/>
</dbReference>
<feature type="binding site" description="axial binding residue" evidence="13">
    <location>
        <position position="456"/>
    </location>
    <ligand>
        <name>heme</name>
        <dbReference type="ChEBI" id="CHEBI:30413"/>
    </ligand>
    <ligandPart>
        <name>Fe</name>
        <dbReference type="ChEBI" id="CHEBI:18248"/>
    </ligandPart>
</feature>
<proteinExistence type="inferred from homology"/>
<dbReference type="InterPro" id="IPR002401">
    <property type="entry name" value="Cyt_P450_E_grp-I"/>
</dbReference>
<dbReference type="InterPro" id="IPR001128">
    <property type="entry name" value="Cyt_P450"/>
</dbReference>
<comment type="cofactor">
    <cofactor evidence="1 13">
        <name>heme</name>
        <dbReference type="ChEBI" id="CHEBI:30413"/>
    </cofactor>
</comment>
<evidence type="ECO:0000256" key="13">
    <source>
        <dbReference type="PIRSR" id="PIRSR602401-1"/>
    </source>
</evidence>
<evidence type="ECO:0000256" key="11">
    <source>
        <dbReference type="ARBA" id="ARBA00023033"/>
    </source>
</evidence>
<dbReference type="GO" id="GO:0004497">
    <property type="term" value="F:monooxygenase activity"/>
    <property type="evidence" value="ECO:0007669"/>
    <property type="project" value="UniProtKB-KW"/>
</dbReference>
<evidence type="ECO:0000256" key="3">
    <source>
        <dbReference type="ARBA" id="ARBA00005179"/>
    </source>
</evidence>
<keyword evidence="5 13" id="KW-0349">Heme</keyword>
<reference evidence="16 17" key="1">
    <citation type="submission" date="2017-04" db="EMBL/GenBank/DDBJ databases">
        <title>Genome Sequence of the Model Brown-Rot Fungus Postia placenta SB12.</title>
        <authorList>
            <consortium name="DOE Joint Genome Institute"/>
            <person name="Gaskell J."/>
            <person name="Kersten P."/>
            <person name="Larrondo L.F."/>
            <person name="Canessa P."/>
            <person name="Martinez D."/>
            <person name="Hibbett D."/>
            <person name="Schmoll M."/>
            <person name="Kubicek C.P."/>
            <person name="Martinez A.T."/>
            <person name="Yadav J."/>
            <person name="Master E."/>
            <person name="Magnuson J.K."/>
            <person name="James T."/>
            <person name="Yaver D."/>
            <person name="Berka R."/>
            <person name="Labutti K."/>
            <person name="Lipzen A."/>
            <person name="Aerts A."/>
            <person name="Barry K."/>
            <person name="Henrissat B."/>
            <person name="Blanchette R."/>
            <person name="Grigoriev I."/>
            <person name="Cullen D."/>
        </authorList>
    </citation>
    <scope>NUCLEOTIDE SEQUENCE [LARGE SCALE GENOMIC DNA]</scope>
    <source>
        <strain evidence="16 17">MAD-698-R-SB12</strain>
    </source>
</reference>
<evidence type="ECO:0000256" key="7">
    <source>
        <dbReference type="ARBA" id="ARBA00022723"/>
    </source>
</evidence>
<dbReference type="CDD" id="cd11065">
    <property type="entry name" value="CYP64-like"/>
    <property type="match status" value="1"/>
</dbReference>
<dbReference type="Proteomes" id="UP000194127">
    <property type="component" value="Unassembled WGS sequence"/>
</dbReference>
<evidence type="ECO:0000313" key="16">
    <source>
        <dbReference type="EMBL" id="OSX60906.1"/>
    </source>
</evidence>
<keyword evidence="9 14" id="KW-0560">Oxidoreductase</keyword>
<name>A0A1X6MXF2_9APHY</name>
<dbReference type="AlphaFoldDB" id="A0A1X6MXF2"/>
<evidence type="ECO:0000256" key="15">
    <source>
        <dbReference type="SAM" id="Phobius"/>
    </source>
</evidence>
<evidence type="ECO:0000256" key="1">
    <source>
        <dbReference type="ARBA" id="ARBA00001971"/>
    </source>
</evidence>
<evidence type="ECO:0000256" key="4">
    <source>
        <dbReference type="ARBA" id="ARBA00010617"/>
    </source>
</evidence>
<evidence type="ECO:0000256" key="2">
    <source>
        <dbReference type="ARBA" id="ARBA00004167"/>
    </source>
</evidence>
<dbReference type="InterPro" id="IPR036396">
    <property type="entry name" value="Cyt_P450_sf"/>
</dbReference>
<accession>A0A1X6MXF2</accession>
<dbReference type="GO" id="GO:0016705">
    <property type="term" value="F:oxidoreductase activity, acting on paired donors, with incorporation or reduction of molecular oxygen"/>
    <property type="evidence" value="ECO:0007669"/>
    <property type="project" value="InterPro"/>
</dbReference>
<protein>
    <recommendedName>
        <fullName evidence="18">Cytochrome P450</fullName>
    </recommendedName>
</protein>
<comment type="subcellular location">
    <subcellularLocation>
        <location evidence="2">Membrane</location>
        <topology evidence="2">Single-pass membrane protein</topology>
    </subcellularLocation>
</comment>
<dbReference type="PRINTS" id="PR00385">
    <property type="entry name" value="P450"/>
</dbReference>
<keyword evidence="17" id="KW-1185">Reference proteome</keyword>
<keyword evidence="11 14" id="KW-0503">Monooxygenase</keyword>
<dbReference type="OrthoDB" id="2789670at2759"/>
<dbReference type="Gene3D" id="1.10.630.10">
    <property type="entry name" value="Cytochrome P450"/>
    <property type="match status" value="1"/>
</dbReference>
<dbReference type="GeneID" id="36325912"/>
<dbReference type="GO" id="GO:0005506">
    <property type="term" value="F:iron ion binding"/>
    <property type="evidence" value="ECO:0007669"/>
    <property type="project" value="InterPro"/>
</dbReference>
<keyword evidence="6 15" id="KW-0812">Transmembrane</keyword>
<keyword evidence="12 15" id="KW-0472">Membrane</keyword>
<evidence type="ECO:0000256" key="10">
    <source>
        <dbReference type="ARBA" id="ARBA00023004"/>
    </source>
</evidence>
<evidence type="ECO:0000256" key="8">
    <source>
        <dbReference type="ARBA" id="ARBA00022989"/>
    </source>
</evidence>
<sequence length="531" mass="58855">MSWTGRSSAPQMPTTLRMLNNNLLIVIGTFAVCVYIVLQRSKARLPLPPGPRKWPLIGNLLDMPGGRAWLKYAEWSREYGSDIIHLSAAGTSILVLNSAELVNELMEKRSAIYSSRAQLTMLHELMGWKDAFSFAPTNPTWRAQRKIFMQALNPNNAALFHGKQLRATHELLWRLHKGPANLFHELHHWAAILIMDITYGIRGDAADPYIETAVEALDSMAIAGAPGAFLVDAVPLLRHMPEWTPGAGFKRQAREWNVLRQKMANRPFIAAKQQITSGSYTPSLVSNALEAVDKNQDLAEQEELIKGAAVTSYGGGSDTVVAAVSAFVLAILQHPEIQAKAQRQLDEVLGHGELPSFQDVQSLPYITALVKEVLRHNPVTPLAIPHLLSEDDTWDGYWLPKGSIVMANAWAILHDENTYPDPMPFNPDRFLRPDGKLDETVKDPATASFGFGRRLCPGRHIALSSIWISVASILACYVIRKEVDAAGREVVPDGEWYGGPTLFNRPLPFKCRFTPRSKAAEAIIVSLENTV</sequence>
<evidence type="ECO:0008006" key="18">
    <source>
        <dbReference type="Google" id="ProtNLM"/>
    </source>
</evidence>
<comment type="similarity">
    <text evidence="4 14">Belongs to the cytochrome P450 family.</text>
</comment>
<keyword evidence="8 15" id="KW-1133">Transmembrane helix</keyword>
<dbReference type="PROSITE" id="PS00086">
    <property type="entry name" value="CYTOCHROME_P450"/>
    <property type="match status" value="1"/>
</dbReference>
<dbReference type="RefSeq" id="XP_024337700.1">
    <property type="nucleotide sequence ID" value="XM_024480962.1"/>
</dbReference>
<evidence type="ECO:0000313" key="17">
    <source>
        <dbReference type="Proteomes" id="UP000194127"/>
    </source>
</evidence>
<dbReference type="PANTHER" id="PTHR46300">
    <property type="entry name" value="P450, PUTATIVE (EUROFUNG)-RELATED-RELATED"/>
    <property type="match status" value="1"/>
</dbReference>
<dbReference type="Pfam" id="PF00067">
    <property type="entry name" value="p450"/>
    <property type="match status" value="1"/>
</dbReference>
<dbReference type="InterPro" id="IPR050364">
    <property type="entry name" value="Cytochrome_P450_fung"/>
</dbReference>
<evidence type="ECO:0000256" key="14">
    <source>
        <dbReference type="RuleBase" id="RU000461"/>
    </source>
</evidence>
<dbReference type="GO" id="GO:0016020">
    <property type="term" value="C:membrane"/>
    <property type="evidence" value="ECO:0007669"/>
    <property type="project" value="UniProtKB-SubCell"/>
</dbReference>
<organism evidence="16 17">
    <name type="scientific">Postia placenta MAD-698-R-SB12</name>
    <dbReference type="NCBI Taxonomy" id="670580"/>
    <lineage>
        <taxon>Eukaryota</taxon>
        <taxon>Fungi</taxon>
        <taxon>Dikarya</taxon>
        <taxon>Basidiomycota</taxon>
        <taxon>Agaricomycotina</taxon>
        <taxon>Agaricomycetes</taxon>
        <taxon>Polyporales</taxon>
        <taxon>Adustoporiaceae</taxon>
        <taxon>Rhodonia</taxon>
    </lineage>
</organism>